<evidence type="ECO:0000256" key="2">
    <source>
        <dbReference type="ARBA" id="ARBA00022801"/>
    </source>
</evidence>
<evidence type="ECO:0000313" key="5">
    <source>
        <dbReference type="EMBL" id="KGF19648.1"/>
    </source>
</evidence>
<evidence type="ECO:0000256" key="1">
    <source>
        <dbReference type="ARBA" id="ARBA00008324"/>
    </source>
</evidence>
<sequence>MTDKSSKPETGGTNKTTQATHENHPFATELTEANIPHVAWEYLRHHGPGELVTKLGIVFDTFTVEELTATMPVETNTQVAGILHGGASAALAETLGSFAAALHIVDSGLQGKSPVGVDLNITHHRGGVSGRVRGVCTPAHLGRTTTSHDIKIYDENNKLVATARITNQLIDLR</sequence>
<dbReference type="InterPro" id="IPR029069">
    <property type="entry name" value="HotDog_dom_sf"/>
</dbReference>
<keyword evidence="2" id="KW-0378">Hydrolase</keyword>
<feature type="compositionally biased region" description="Polar residues" evidence="3">
    <location>
        <begin position="11"/>
        <end position="20"/>
    </location>
</feature>
<gene>
    <name evidence="5" type="ORF">HMPREF2128_09745</name>
</gene>
<dbReference type="PANTHER" id="PTHR43240">
    <property type="entry name" value="1,4-DIHYDROXY-2-NAPHTHOYL-COA THIOESTERASE 1"/>
    <property type="match status" value="1"/>
</dbReference>
<comment type="similarity">
    <text evidence="1">Belongs to the thioesterase PaaI family.</text>
</comment>
<dbReference type="PANTHER" id="PTHR43240:SF5">
    <property type="entry name" value="1,4-DIHYDROXY-2-NAPHTHOYL-COA THIOESTERASE 1"/>
    <property type="match status" value="1"/>
</dbReference>
<evidence type="ECO:0000259" key="4">
    <source>
        <dbReference type="Pfam" id="PF03061"/>
    </source>
</evidence>
<dbReference type="InterPro" id="IPR006683">
    <property type="entry name" value="Thioestr_dom"/>
</dbReference>
<dbReference type="GO" id="GO:0005829">
    <property type="term" value="C:cytosol"/>
    <property type="evidence" value="ECO:0007669"/>
    <property type="project" value="TreeGrafter"/>
</dbReference>
<dbReference type="AlphaFoldDB" id="A0A095YBN3"/>
<dbReference type="NCBIfam" id="TIGR00369">
    <property type="entry name" value="unchar_dom_1"/>
    <property type="match status" value="1"/>
</dbReference>
<dbReference type="GO" id="GO:0061522">
    <property type="term" value="F:1,4-dihydroxy-2-naphthoyl-CoA thioesterase activity"/>
    <property type="evidence" value="ECO:0007669"/>
    <property type="project" value="TreeGrafter"/>
</dbReference>
<dbReference type="InterPro" id="IPR003736">
    <property type="entry name" value="PAAI_dom"/>
</dbReference>
<comment type="caution">
    <text evidence="5">The sequence shown here is derived from an EMBL/GenBank/DDBJ whole genome shotgun (WGS) entry which is preliminary data.</text>
</comment>
<evidence type="ECO:0000256" key="3">
    <source>
        <dbReference type="SAM" id="MobiDB-lite"/>
    </source>
</evidence>
<protein>
    <recommendedName>
        <fullName evidence="4">Thioesterase domain-containing protein</fullName>
    </recommendedName>
</protein>
<dbReference type="EMBL" id="JRNH01000031">
    <property type="protein sequence ID" value="KGF19648.1"/>
    <property type="molecule type" value="Genomic_DNA"/>
</dbReference>
<dbReference type="CDD" id="cd03443">
    <property type="entry name" value="PaaI_thioesterase"/>
    <property type="match status" value="1"/>
</dbReference>
<organism evidence="5 6">
    <name type="scientific">Pseudoglutamicibacter albus DNF00011</name>
    <dbReference type="NCBI Taxonomy" id="1401063"/>
    <lineage>
        <taxon>Bacteria</taxon>
        <taxon>Bacillati</taxon>
        <taxon>Actinomycetota</taxon>
        <taxon>Actinomycetes</taxon>
        <taxon>Micrococcales</taxon>
        <taxon>Micrococcaceae</taxon>
        <taxon>Pseudoglutamicibacter</taxon>
    </lineage>
</organism>
<dbReference type="SUPFAM" id="SSF54637">
    <property type="entry name" value="Thioesterase/thiol ester dehydrase-isomerase"/>
    <property type="match status" value="1"/>
</dbReference>
<name>A0A095YBN3_9MICC</name>
<dbReference type="Pfam" id="PF03061">
    <property type="entry name" value="4HBT"/>
    <property type="match status" value="1"/>
</dbReference>
<feature type="domain" description="Thioesterase" evidence="4">
    <location>
        <begin position="81"/>
        <end position="160"/>
    </location>
</feature>
<reference evidence="5 6" key="1">
    <citation type="submission" date="2014-07" db="EMBL/GenBank/DDBJ databases">
        <authorList>
            <person name="McCorrison J."/>
            <person name="Sanka R."/>
            <person name="Torralba M."/>
            <person name="Gillis M."/>
            <person name="Haft D.H."/>
            <person name="Methe B."/>
            <person name="Sutton G."/>
            <person name="Nelson K.E."/>
        </authorList>
    </citation>
    <scope>NUCLEOTIDE SEQUENCE [LARGE SCALE GENOMIC DNA]</scope>
    <source>
        <strain evidence="5 6">DNF00011</strain>
    </source>
</reference>
<dbReference type="Gene3D" id="3.10.129.10">
    <property type="entry name" value="Hotdog Thioesterase"/>
    <property type="match status" value="1"/>
</dbReference>
<dbReference type="RefSeq" id="WP_035757738.1">
    <property type="nucleotide sequence ID" value="NZ_JRNH01000031.1"/>
</dbReference>
<proteinExistence type="inferred from homology"/>
<feature type="region of interest" description="Disordered" evidence="3">
    <location>
        <begin position="1"/>
        <end position="24"/>
    </location>
</feature>
<dbReference type="Proteomes" id="UP000053528">
    <property type="component" value="Unassembled WGS sequence"/>
</dbReference>
<evidence type="ECO:0000313" key="6">
    <source>
        <dbReference type="Proteomes" id="UP000053528"/>
    </source>
</evidence>
<accession>A0A095YBN3</accession>